<dbReference type="InterPro" id="IPR035965">
    <property type="entry name" value="PAS-like_dom_sf"/>
</dbReference>
<evidence type="ECO:0000259" key="2">
    <source>
        <dbReference type="PROSITE" id="PS50113"/>
    </source>
</evidence>
<feature type="domain" description="PAS" evidence="1">
    <location>
        <begin position="58"/>
        <end position="94"/>
    </location>
</feature>
<evidence type="ECO:0008006" key="5">
    <source>
        <dbReference type="Google" id="ProtNLM"/>
    </source>
</evidence>
<evidence type="ECO:0000313" key="3">
    <source>
        <dbReference type="EMBL" id="GEO13866.1"/>
    </source>
</evidence>
<proteinExistence type="predicted"/>
<evidence type="ECO:0000313" key="4">
    <source>
        <dbReference type="Proteomes" id="UP000321085"/>
    </source>
</evidence>
<dbReference type="CDD" id="cd00130">
    <property type="entry name" value="PAS"/>
    <property type="match status" value="1"/>
</dbReference>
<keyword evidence="4" id="KW-1185">Reference proteome</keyword>
<dbReference type="AlphaFoldDB" id="A0A512BPH7"/>
<evidence type="ECO:0000259" key="1">
    <source>
        <dbReference type="PROSITE" id="PS50112"/>
    </source>
</evidence>
<comment type="caution">
    <text evidence="3">The sequence shown here is derived from an EMBL/GenBank/DDBJ whole genome shotgun (WGS) entry which is preliminary data.</text>
</comment>
<dbReference type="InterPro" id="IPR013656">
    <property type="entry name" value="PAS_4"/>
</dbReference>
<dbReference type="Pfam" id="PF08448">
    <property type="entry name" value="PAS_4"/>
    <property type="match status" value="1"/>
</dbReference>
<dbReference type="SMART" id="SM00091">
    <property type="entry name" value="PAS"/>
    <property type="match status" value="1"/>
</dbReference>
<name>A0A512BPH7_9HYPH</name>
<dbReference type="PROSITE" id="PS50113">
    <property type="entry name" value="PAC"/>
    <property type="match status" value="1"/>
</dbReference>
<dbReference type="Gene3D" id="3.30.450.20">
    <property type="entry name" value="PAS domain"/>
    <property type="match status" value="1"/>
</dbReference>
<accession>A0A512BPH7</accession>
<reference evidence="3 4" key="1">
    <citation type="submission" date="2019-07" db="EMBL/GenBank/DDBJ databases">
        <title>Whole genome shotgun sequence of Microvirga aerophila NBRC 106136.</title>
        <authorList>
            <person name="Hosoyama A."/>
            <person name="Uohara A."/>
            <person name="Ohji S."/>
            <person name="Ichikawa N."/>
        </authorList>
    </citation>
    <scope>NUCLEOTIDE SEQUENCE [LARGE SCALE GENOMIC DNA]</scope>
    <source>
        <strain evidence="3 4">NBRC 106136</strain>
    </source>
</reference>
<dbReference type="InterPro" id="IPR000700">
    <property type="entry name" value="PAS-assoc_C"/>
</dbReference>
<dbReference type="NCBIfam" id="TIGR00229">
    <property type="entry name" value="sensory_box"/>
    <property type="match status" value="1"/>
</dbReference>
<dbReference type="SUPFAM" id="SSF55785">
    <property type="entry name" value="PYP-like sensor domain (PAS domain)"/>
    <property type="match status" value="1"/>
</dbReference>
<dbReference type="Proteomes" id="UP000321085">
    <property type="component" value="Unassembled WGS sequence"/>
</dbReference>
<protein>
    <recommendedName>
        <fullName evidence="5">PAS domain-containing protein</fullName>
    </recommendedName>
</protein>
<gene>
    <name evidence="3" type="ORF">MAE02_15620</name>
</gene>
<organism evidence="3 4">
    <name type="scientific">Microvirga aerophila</name>
    <dbReference type="NCBI Taxonomy" id="670291"/>
    <lineage>
        <taxon>Bacteria</taxon>
        <taxon>Pseudomonadati</taxon>
        <taxon>Pseudomonadota</taxon>
        <taxon>Alphaproteobacteria</taxon>
        <taxon>Hyphomicrobiales</taxon>
        <taxon>Methylobacteriaceae</taxon>
        <taxon>Microvirga</taxon>
    </lineage>
</organism>
<dbReference type="InterPro" id="IPR000014">
    <property type="entry name" value="PAS"/>
</dbReference>
<sequence>MHVGRNSELTSQAEAIRAHVKKQLLRIADFNRKPPPDLKRAANRTSDVNDPDMDGWIADPRYPEILEALPVAVYATDAAGRITFFNEAAAALWGRRPVLGQELWCGSWRIYMPDGTPLPHDRCPMAVALREDRPVRNVDAIAERPDGTRVRFMPYPTPLHDASGALIGAVNILVDITTLRVSGSPAQ</sequence>
<dbReference type="EMBL" id="BJYU01000017">
    <property type="protein sequence ID" value="GEO13866.1"/>
    <property type="molecule type" value="Genomic_DNA"/>
</dbReference>
<dbReference type="PROSITE" id="PS50112">
    <property type="entry name" value="PAS"/>
    <property type="match status" value="1"/>
</dbReference>
<feature type="domain" description="PAC" evidence="2">
    <location>
        <begin position="136"/>
        <end position="187"/>
    </location>
</feature>